<protein>
    <submittedName>
        <fullName evidence="3">Uncharacterized protein</fullName>
    </submittedName>
</protein>
<dbReference type="EMBL" id="FZNY01000007">
    <property type="protein sequence ID" value="SNS16070.1"/>
    <property type="molecule type" value="Genomic_DNA"/>
</dbReference>
<gene>
    <name evidence="3" type="ORF">SAMN06265376_107166</name>
</gene>
<feature type="compositionally biased region" description="Low complexity" evidence="2">
    <location>
        <begin position="179"/>
        <end position="193"/>
    </location>
</feature>
<feature type="region of interest" description="Disordered" evidence="2">
    <location>
        <begin position="166"/>
        <end position="200"/>
    </location>
</feature>
<keyword evidence="4" id="KW-1185">Reference proteome</keyword>
<evidence type="ECO:0000256" key="1">
    <source>
        <dbReference type="SAM" id="Coils"/>
    </source>
</evidence>
<proteinExistence type="predicted"/>
<feature type="coiled-coil region" evidence="1">
    <location>
        <begin position="573"/>
        <end position="619"/>
    </location>
</feature>
<feature type="region of interest" description="Disordered" evidence="2">
    <location>
        <begin position="260"/>
        <end position="329"/>
    </location>
</feature>
<reference evidence="3 4" key="1">
    <citation type="submission" date="2017-06" db="EMBL/GenBank/DDBJ databases">
        <authorList>
            <person name="Kim H.J."/>
            <person name="Triplett B.A."/>
        </authorList>
    </citation>
    <scope>NUCLEOTIDE SEQUENCE [LARGE SCALE GENOMIC DNA]</scope>
    <source>
        <strain evidence="3 4">DSM 25597</strain>
    </source>
</reference>
<evidence type="ECO:0000313" key="4">
    <source>
        <dbReference type="Proteomes" id="UP000198379"/>
    </source>
</evidence>
<name>A0A239C7I2_9FLAO</name>
<keyword evidence="1" id="KW-0175">Coiled coil</keyword>
<dbReference type="OrthoDB" id="4317910at2"/>
<evidence type="ECO:0000256" key="2">
    <source>
        <dbReference type="SAM" id="MobiDB-lite"/>
    </source>
</evidence>
<dbReference type="Proteomes" id="UP000198379">
    <property type="component" value="Unassembled WGS sequence"/>
</dbReference>
<feature type="compositionally biased region" description="Polar residues" evidence="2">
    <location>
        <begin position="263"/>
        <end position="280"/>
    </location>
</feature>
<accession>A0A239C7I2</accession>
<organism evidence="3 4">
    <name type="scientific">Dokdonia pacifica</name>
    <dbReference type="NCBI Taxonomy" id="1627892"/>
    <lineage>
        <taxon>Bacteria</taxon>
        <taxon>Pseudomonadati</taxon>
        <taxon>Bacteroidota</taxon>
        <taxon>Flavobacteriia</taxon>
        <taxon>Flavobacteriales</taxon>
        <taxon>Flavobacteriaceae</taxon>
        <taxon>Dokdonia</taxon>
    </lineage>
</organism>
<sequence>MRTGTQPEIKASQLGAAQQNKKAKKAVALQGKKQQKATKGVPPSLDEVLFGAPQKVNTTGIKDSDFNAQQVGQLAADPTVGIPDILDAQFIDIASIPKTKATPIVAKDPVIKEAPATKKVAEAPVVTEKIEGEPIPKTGAKAVVPITIAKTPEENENFQALKMEVSETAKGQQQHESSSKASAKAQAAAPSPSNERESIAQARQVDVMDEQEAGAFSAAAFKIQLQSRIAEMQLPKDEEEADNFEENNNIAEVNKNAMGDVSGASQESSGAIASATSAKPNTAAAPKRNVAKMPTPKFGKKPTVAGAGKAMPPKRTAAEVEQPLQEQNSTVDNEMAAHGVTDDMLANSNEASFTGALAEKNAAKAQSDAATQQFRTEEEQEQQNVQQNAQQQTNAQIGGMNAARISGLNKVAGNQKQTASKDSVKRKRIADAINGKYEVTKSKVDAILDQLDTDVAKEFVKGSNVAKKAFEDHIETKMTAYKKERYGDSIFSFKQFRRVGDFFVGLPEEVNEFFVTGREVYIATMDGYIETIANMVATKLNLAKQEIANGKKEVQAYVNSLSPSLRKLGKEAASAIEDKFDSLEQTVNDKKDTLIEALAEQYAANVEGIDARIEELKAANEGLVSKALGALKGVFDFIIKVKNTLTNLLAKIVEVVVAIIADPIGFLSNMMAGVGQGISNFSSNIVKHLQSGLISWLTGAMSGLSITMPEDVFSLKGIFSLSSQIMGFTWQAVRRVGTRVIGEPVMKALETGFELVNILRTEGLAGLWEYIKEQFQDLKATVIDAVMDLIQTQVVQAGIKWLLGLLSPVGAFVKAVMAIIDVVKFFIERAAQIAELVNAFIDSVSAIASGKVGAVAASIEKALGKAVPVVIGLLASILGIGGLARKVIKLFKKIQKRVEKALVKLWKKIKKLAKKFLRKIGFGKKKDKGKEGEQDWDDVRVPFQTEDEKTHTLYFDEKGSETVLMVASNPQTFKAFINEVKIDNDDERLRKAHAKAKSIAGNIDERKKDRVGDDKAKKAKKERDIKSMVKALSKYVAVLFGIDENGLPTTEVLHNSETIGGALMGTRMYAKILTKKGSGGSKPTTVPHKIMDSLLLRKEGKRSYYVRGHMLNHNIHGPGEWYNMTPLSQKGNKNHLRKAEKAIKTAVESGAVVDYTLIVKYDRNVSKISDNQLERAGFKSGKEKEKINSLREAEQYVPEKMILRSYMLKKVNGKYQRTELLVEQTNVQNPVDLDINNYKIKPEKSIVDFKINSIEEIKKNTSLDIEEAKIVKRAANIVDNPLDFNQIITKLPKVTDDPITISRISKILKELNKS</sequence>
<evidence type="ECO:0000313" key="3">
    <source>
        <dbReference type="EMBL" id="SNS16070.1"/>
    </source>
</evidence>
<feature type="region of interest" description="Disordered" evidence="2">
    <location>
        <begin position="22"/>
        <end position="46"/>
    </location>
</feature>
<dbReference type="RefSeq" id="WP_089373164.1">
    <property type="nucleotide sequence ID" value="NZ_BMEP01000004.1"/>
</dbReference>
<feature type="coiled-coil region" evidence="1">
    <location>
        <begin position="360"/>
        <end position="395"/>
    </location>
</feature>